<accession>A0ABW2I8V3</accession>
<dbReference type="RefSeq" id="WP_382270501.1">
    <property type="nucleotide sequence ID" value="NZ_JBHTBU010000001.1"/>
</dbReference>
<gene>
    <name evidence="1" type="ORF">ACFQPC_04930</name>
</gene>
<name>A0ABW2I8V3_9BURK</name>
<dbReference type="Proteomes" id="UP001596542">
    <property type="component" value="Unassembled WGS sequence"/>
</dbReference>
<reference evidence="2" key="1">
    <citation type="journal article" date="2019" name="Int. J. Syst. Evol. Microbiol.">
        <title>The Global Catalogue of Microorganisms (GCM) 10K type strain sequencing project: providing services to taxonomists for standard genome sequencing and annotation.</title>
        <authorList>
            <consortium name="The Broad Institute Genomics Platform"/>
            <consortium name="The Broad Institute Genome Sequencing Center for Infectious Disease"/>
            <person name="Wu L."/>
            <person name="Ma J."/>
        </authorList>
    </citation>
    <scope>NUCLEOTIDE SEQUENCE [LARGE SCALE GENOMIC DNA]</scope>
    <source>
        <strain evidence="2">KACC 12508</strain>
    </source>
</reference>
<sequence>MNRSTLMQTEVPILIRDTVLRNKPAPLAPSRSAPALSRVASSVQASASGAVTPISTPALVTNEKRPHECLMLLTISADCVAELRHLVMRTCGEWIVFMRTQPIAHANKMKVWLCLSNSATELVMTAVMRALPSAEFGKITYA</sequence>
<dbReference type="EMBL" id="JBHTBU010000001">
    <property type="protein sequence ID" value="MFC7287377.1"/>
    <property type="molecule type" value="Genomic_DNA"/>
</dbReference>
<proteinExistence type="predicted"/>
<evidence type="ECO:0000313" key="1">
    <source>
        <dbReference type="EMBL" id="MFC7287377.1"/>
    </source>
</evidence>
<evidence type="ECO:0000313" key="2">
    <source>
        <dbReference type="Proteomes" id="UP001596542"/>
    </source>
</evidence>
<protein>
    <submittedName>
        <fullName evidence="1">Uncharacterized protein</fullName>
    </submittedName>
</protein>
<organism evidence="1 2">
    <name type="scientific">Herminiimonas glaciei</name>
    <dbReference type="NCBI Taxonomy" id="523788"/>
    <lineage>
        <taxon>Bacteria</taxon>
        <taxon>Pseudomonadati</taxon>
        <taxon>Pseudomonadota</taxon>
        <taxon>Betaproteobacteria</taxon>
        <taxon>Burkholderiales</taxon>
        <taxon>Oxalobacteraceae</taxon>
        <taxon>Herminiimonas</taxon>
    </lineage>
</organism>
<keyword evidence="2" id="KW-1185">Reference proteome</keyword>
<comment type="caution">
    <text evidence="1">The sequence shown here is derived from an EMBL/GenBank/DDBJ whole genome shotgun (WGS) entry which is preliminary data.</text>
</comment>